<dbReference type="EMBL" id="CP000471">
    <property type="protein sequence ID" value="ABK43630.1"/>
    <property type="molecule type" value="Genomic_DNA"/>
</dbReference>
<dbReference type="HOGENOM" id="CLU_862765_0_0_5"/>
<feature type="compositionally biased region" description="Pro residues" evidence="1">
    <location>
        <begin position="311"/>
        <end position="322"/>
    </location>
</feature>
<dbReference type="PANTHER" id="PTHR38731">
    <property type="entry name" value="LIPL45-RELATED LIPOPROTEIN-RELATED"/>
    <property type="match status" value="1"/>
</dbReference>
<dbReference type="InterPro" id="IPR006860">
    <property type="entry name" value="FecR"/>
</dbReference>
<dbReference type="RefSeq" id="WP_011712787.1">
    <property type="nucleotide sequence ID" value="NC_008576.1"/>
</dbReference>
<gene>
    <name evidence="3" type="ordered locus">Mmc1_1113</name>
</gene>
<evidence type="ECO:0000259" key="2">
    <source>
        <dbReference type="Pfam" id="PF04773"/>
    </source>
</evidence>
<dbReference type="Gene3D" id="2.60.120.1440">
    <property type="match status" value="1"/>
</dbReference>
<feature type="compositionally biased region" description="Gly residues" evidence="1">
    <location>
        <begin position="246"/>
        <end position="260"/>
    </location>
</feature>
<dbReference type="STRING" id="156889.Mmc1_1113"/>
<dbReference type="KEGG" id="mgm:Mmc1_1113"/>
<dbReference type="OrthoDB" id="369729at2"/>
<evidence type="ECO:0000313" key="4">
    <source>
        <dbReference type="Proteomes" id="UP000002586"/>
    </source>
</evidence>
<feature type="compositionally biased region" description="Polar residues" evidence="1">
    <location>
        <begin position="201"/>
        <end position="220"/>
    </location>
</feature>
<name>A0L6N7_MAGMM</name>
<feature type="region of interest" description="Disordered" evidence="1">
    <location>
        <begin position="196"/>
        <end position="322"/>
    </location>
</feature>
<accession>A0L6N7</accession>
<feature type="domain" description="FecR protein" evidence="2">
    <location>
        <begin position="66"/>
        <end position="167"/>
    </location>
</feature>
<evidence type="ECO:0000256" key="1">
    <source>
        <dbReference type="SAM" id="MobiDB-lite"/>
    </source>
</evidence>
<dbReference type="PANTHER" id="PTHR38731:SF1">
    <property type="entry name" value="FECR PROTEIN DOMAIN-CONTAINING PROTEIN"/>
    <property type="match status" value="1"/>
</dbReference>
<feature type="compositionally biased region" description="Gly residues" evidence="1">
    <location>
        <begin position="272"/>
        <end position="294"/>
    </location>
</feature>
<dbReference type="Proteomes" id="UP000002586">
    <property type="component" value="Chromosome"/>
</dbReference>
<keyword evidence="4" id="KW-1185">Reference proteome</keyword>
<dbReference type="eggNOG" id="COG4254">
    <property type="taxonomic scope" value="Bacteria"/>
</dbReference>
<reference evidence="3 4" key="2">
    <citation type="journal article" date="2012" name="Int. J. Syst. Evol. Microbiol.">
        <title>Magnetococcus marinus gen. nov., sp. nov., a marine, magnetotactic bacterium that represents a novel lineage (Magnetococcaceae fam. nov.; Magnetococcales ord. nov.) at the base of the Alphaproteobacteria.</title>
        <authorList>
            <person name="Bazylinski D.A."/>
            <person name="Williams T.J."/>
            <person name="Lefevre C.T."/>
            <person name="Berg R.J."/>
            <person name="Zhang C.L."/>
            <person name="Bowser S.S."/>
            <person name="Dean A.J."/>
            <person name="Beveridge T.J."/>
        </authorList>
    </citation>
    <scope>NUCLEOTIDE SEQUENCE [LARGE SCALE GENOMIC DNA]</scope>
    <source>
        <strain evidence="4">ATCC BAA-1437 / JCM 17883 / MC-1</strain>
    </source>
</reference>
<proteinExistence type="predicted"/>
<sequence length="322" mass="33308" precursor="true">MKPQVKTFGLNVMVLLALLLVWQPPLWAEPQSAATALLVTGEVQVSQTDQPMQPLKKGDTIYSGQTLVTAKDGYVQLRFRDGMLLSLYRNSRFAIDDYHFSGQENPTDRANFSLLGGAIHTLTGSIGKKVKKNYRVNTAMAMLGVRGTDYMASVGTELHVSVREGAVDVSNAAGTLLVHAGSNALVKNFSTMPRMTPMKLNLNQGHNTMQRRGDSNQQGAQDDHGEPEHAGQPGSAGANDSTAGANSGGPGNDGPGGSGPGAEPPPKLSGMMGAGSLGGMNLGGMAAGGMGGAGAPPPPQGMGLDPLHKILPPPPPPPPPPP</sequence>
<organism evidence="3 4">
    <name type="scientific">Magnetococcus marinus (strain ATCC BAA-1437 / JCM 17883 / MC-1)</name>
    <dbReference type="NCBI Taxonomy" id="156889"/>
    <lineage>
        <taxon>Bacteria</taxon>
        <taxon>Pseudomonadati</taxon>
        <taxon>Pseudomonadota</taxon>
        <taxon>Magnetococcia</taxon>
        <taxon>Magnetococcales</taxon>
        <taxon>Magnetococcaceae</taxon>
        <taxon>Magnetococcus</taxon>
    </lineage>
</organism>
<protein>
    <recommendedName>
        <fullName evidence="2">FecR protein domain-containing protein</fullName>
    </recommendedName>
</protein>
<evidence type="ECO:0000313" key="3">
    <source>
        <dbReference type="EMBL" id="ABK43630.1"/>
    </source>
</evidence>
<dbReference type="AlphaFoldDB" id="A0L6N7"/>
<dbReference type="Pfam" id="PF04773">
    <property type="entry name" value="FecR"/>
    <property type="match status" value="1"/>
</dbReference>
<reference evidence="4" key="1">
    <citation type="journal article" date="2009" name="Appl. Environ. Microbiol.">
        <title>Complete genome sequence of the chemolithoautotrophic marine magnetotactic coccus strain MC-1.</title>
        <authorList>
            <person name="Schubbe S."/>
            <person name="Williams T.J."/>
            <person name="Xie G."/>
            <person name="Kiss H.E."/>
            <person name="Brettin T.S."/>
            <person name="Martinez D."/>
            <person name="Ross C.A."/>
            <person name="Schuler D."/>
            <person name="Cox B.L."/>
            <person name="Nealson K.H."/>
            <person name="Bazylinski D.A."/>
        </authorList>
    </citation>
    <scope>NUCLEOTIDE SEQUENCE [LARGE SCALE GENOMIC DNA]</scope>
    <source>
        <strain evidence="4">ATCC BAA-1437 / JCM 17883 / MC-1</strain>
    </source>
</reference>